<feature type="domain" description="Peptidase S26" evidence="1">
    <location>
        <begin position="8"/>
        <end position="170"/>
    </location>
</feature>
<dbReference type="InterPro" id="IPR036286">
    <property type="entry name" value="LexA/Signal_pep-like_sf"/>
</dbReference>
<dbReference type="Proteomes" id="UP001212042">
    <property type="component" value="Unassembled WGS sequence"/>
</dbReference>
<dbReference type="InterPro" id="IPR019533">
    <property type="entry name" value="Peptidase_S26"/>
</dbReference>
<keyword evidence="3" id="KW-1185">Reference proteome</keyword>
<evidence type="ECO:0000313" key="3">
    <source>
        <dbReference type="Proteomes" id="UP001212042"/>
    </source>
</evidence>
<dbReference type="Pfam" id="PF10502">
    <property type="entry name" value="Peptidase_S26"/>
    <property type="match status" value="1"/>
</dbReference>
<dbReference type="SUPFAM" id="SSF51306">
    <property type="entry name" value="LexA/Signal peptidase"/>
    <property type="match status" value="1"/>
</dbReference>
<dbReference type="EMBL" id="JAQJZJ010000002">
    <property type="protein sequence ID" value="MDA7085560.1"/>
    <property type="molecule type" value="Genomic_DNA"/>
</dbReference>
<accession>A0ABT4XBI3</accession>
<gene>
    <name evidence="2" type="ORF">PH586_04035</name>
</gene>
<dbReference type="RefSeq" id="WP_271346496.1">
    <property type="nucleotide sequence ID" value="NZ_JAQJZJ010000002.1"/>
</dbReference>
<evidence type="ECO:0000313" key="2">
    <source>
        <dbReference type="EMBL" id="MDA7085560.1"/>
    </source>
</evidence>
<organism evidence="2 3">
    <name type="scientific">Pseudomonas aestuarii</name>
    <dbReference type="NCBI Taxonomy" id="3018340"/>
    <lineage>
        <taxon>Bacteria</taxon>
        <taxon>Pseudomonadati</taxon>
        <taxon>Pseudomonadota</taxon>
        <taxon>Gammaproteobacteria</taxon>
        <taxon>Pseudomonadales</taxon>
        <taxon>Pseudomonadaceae</taxon>
        <taxon>Pseudomonas</taxon>
    </lineage>
</organism>
<dbReference type="Gene3D" id="2.10.109.10">
    <property type="entry name" value="Umud Fragment, subunit A"/>
    <property type="match status" value="1"/>
</dbReference>
<proteinExistence type="predicted"/>
<protein>
    <submittedName>
        <fullName evidence="2">S26 family signal peptidase</fullName>
    </submittedName>
</protein>
<comment type="caution">
    <text evidence="2">The sequence shown here is derived from an EMBL/GenBank/DDBJ whole genome shotgun (WGS) entry which is preliminary data.</text>
</comment>
<reference evidence="2 3" key="1">
    <citation type="submission" date="2023-01" db="EMBL/GenBank/DDBJ databases">
        <title>Pseudomonas SA3-5T sp. nov., isolated from tidal flat sediment.</title>
        <authorList>
            <person name="Kim H.S."/>
            <person name="Kim J.-S."/>
            <person name="Suh M.K."/>
            <person name="Eom M.K."/>
            <person name="Lee J.-S."/>
        </authorList>
    </citation>
    <scope>NUCLEOTIDE SEQUENCE [LARGE SCALE GENOMIC DNA]</scope>
    <source>
        <strain evidence="2 3">SA3-5</strain>
    </source>
</reference>
<evidence type="ECO:0000259" key="1">
    <source>
        <dbReference type="Pfam" id="PF10502"/>
    </source>
</evidence>
<sequence length="175" mass="19159">MTTRIHFNWLPLLLVAGSLAALAWSAFGTPLQWIIYNGSDSVPMGWYRITLTGSPAVGNIVLTRLPPAAATLAAQRSYLPTHIPLLKTVFAIAPQRVCIRGKHVLVDDQVVAELLAHDQLGRPLPAWQGCRPLAGDELFLLSVDNPESFDSRYFGPISAATVIGRVQPLWLETRP</sequence>
<name>A0ABT4XBI3_9PSED</name>